<keyword evidence="2" id="KW-0479">Metal-binding</keyword>
<proteinExistence type="predicted"/>
<accession>A0A160PJT6</accession>
<evidence type="ECO:0000256" key="2">
    <source>
        <dbReference type="ARBA" id="ARBA00022723"/>
    </source>
</evidence>
<dbReference type="Gene3D" id="2.102.10.10">
    <property type="entry name" value="Rieske [2Fe-2S] iron-sulphur domain"/>
    <property type="match status" value="1"/>
</dbReference>
<evidence type="ECO:0000313" key="7">
    <source>
        <dbReference type="Proteomes" id="UP000218288"/>
    </source>
</evidence>
<organism evidence="6 7">
    <name type="scientific">Methylorubrum populi</name>
    <dbReference type="NCBI Taxonomy" id="223967"/>
    <lineage>
        <taxon>Bacteria</taxon>
        <taxon>Pseudomonadati</taxon>
        <taxon>Pseudomonadota</taxon>
        <taxon>Alphaproteobacteria</taxon>
        <taxon>Hyphomicrobiales</taxon>
        <taxon>Methylobacteriaceae</taxon>
        <taxon>Methylorubrum</taxon>
    </lineage>
</organism>
<gene>
    <name evidence="6" type="ORF">MPPM_3435</name>
</gene>
<dbReference type="Proteomes" id="UP000218288">
    <property type="component" value="Chromosome"/>
</dbReference>
<protein>
    <submittedName>
        <fullName evidence="6">Rieske domain protein</fullName>
    </submittedName>
</protein>
<dbReference type="InterPro" id="IPR036922">
    <property type="entry name" value="Rieske_2Fe-2S_sf"/>
</dbReference>
<keyword evidence="3" id="KW-0408">Iron</keyword>
<keyword evidence="1" id="KW-0001">2Fe-2S</keyword>
<dbReference type="PROSITE" id="PS51296">
    <property type="entry name" value="RIESKE"/>
    <property type="match status" value="1"/>
</dbReference>
<dbReference type="GO" id="GO:0051537">
    <property type="term" value="F:2 iron, 2 sulfur cluster binding"/>
    <property type="evidence" value="ECO:0007669"/>
    <property type="project" value="UniProtKB-KW"/>
</dbReference>
<evidence type="ECO:0000259" key="5">
    <source>
        <dbReference type="PROSITE" id="PS51296"/>
    </source>
</evidence>
<dbReference type="EMBL" id="AP014809">
    <property type="protein sequence ID" value="BAU92040.1"/>
    <property type="molecule type" value="Genomic_DNA"/>
</dbReference>
<dbReference type="SUPFAM" id="SSF50022">
    <property type="entry name" value="ISP domain"/>
    <property type="match status" value="1"/>
</dbReference>
<evidence type="ECO:0000256" key="4">
    <source>
        <dbReference type="ARBA" id="ARBA00023014"/>
    </source>
</evidence>
<reference evidence="6 7" key="1">
    <citation type="journal article" date="2016" name="Genome Announc.">
        <title>Complete Genome Sequence of Methylobacterium populi P-1M, Isolated from Pink-Pigmented Household Biofilm.</title>
        <authorList>
            <person name="Morohoshi T."/>
            <person name="Ikeda T."/>
        </authorList>
    </citation>
    <scope>NUCLEOTIDE SEQUENCE [LARGE SCALE GENOMIC DNA]</scope>
    <source>
        <strain evidence="6 7">P-1M</strain>
    </source>
</reference>
<dbReference type="Pfam" id="PF00355">
    <property type="entry name" value="Rieske"/>
    <property type="match status" value="1"/>
</dbReference>
<name>A0A160PJT6_9HYPH</name>
<evidence type="ECO:0000256" key="1">
    <source>
        <dbReference type="ARBA" id="ARBA00022714"/>
    </source>
</evidence>
<dbReference type="GO" id="GO:0046872">
    <property type="term" value="F:metal ion binding"/>
    <property type="evidence" value="ECO:0007669"/>
    <property type="project" value="UniProtKB-KW"/>
</dbReference>
<dbReference type="InterPro" id="IPR017941">
    <property type="entry name" value="Rieske_2Fe-2S"/>
</dbReference>
<keyword evidence="4" id="KW-0411">Iron-sulfur</keyword>
<sequence length="101" mass="10548">MAAGEIRIRLEDIPLGGMAEGKAGDEAVLFLRDGDGRRAFQAKCPHYGAPLAKGVLCGGRAVAACSIGRSAEFTTFLHLLGEARLPSPAELERGVDLTGLL</sequence>
<dbReference type="RefSeq" id="WP_244573334.1">
    <property type="nucleotide sequence ID" value="NZ_AP014809.1"/>
</dbReference>
<evidence type="ECO:0000313" key="6">
    <source>
        <dbReference type="EMBL" id="BAU92040.1"/>
    </source>
</evidence>
<feature type="domain" description="Rieske" evidence="5">
    <location>
        <begin position="5"/>
        <end position="65"/>
    </location>
</feature>
<evidence type="ECO:0000256" key="3">
    <source>
        <dbReference type="ARBA" id="ARBA00023004"/>
    </source>
</evidence>
<dbReference type="AlphaFoldDB" id="A0A160PJT6"/>